<dbReference type="Proteomes" id="UP000249299">
    <property type="component" value="Unassembled WGS sequence"/>
</dbReference>
<feature type="transmembrane region" description="Helical" evidence="6">
    <location>
        <begin position="307"/>
        <end position="331"/>
    </location>
</feature>
<proteinExistence type="predicted"/>
<feature type="transmembrane region" description="Helical" evidence="6">
    <location>
        <begin position="7"/>
        <end position="28"/>
    </location>
</feature>
<comment type="caution">
    <text evidence="7">The sequence shown here is derived from an EMBL/GenBank/DDBJ whole genome shotgun (WGS) entry which is preliminary data.</text>
</comment>
<dbReference type="OrthoDB" id="8477889at2"/>
<keyword evidence="3 6" id="KW-0812">Transmembrane</keyword>
<evidence type="ECO:0000313" key="7">
    <source>
        <dbReference type="EMBL" id="RAI27898.1"/>
    </source>
</evidence>
<comment type="subcellular location">
    <subcellularLocation>
        <location evidence="1">Cell membrane</location>
        <topology evidence="1">Multi-pass membrane protein</topology>
    </subcellularLocation>
</comment>
<dbReference type="GO" id="GO:0015920">
    <property type="term" value="P:lipopolysaccharide transport"/>
    <property type="evidence" value="ECO:0007669"/>
    <property type="project" value="TreeGrafter"/>
</dbReference>
<dbReference type="InterPro" id="IPR005495">
    <property type="entry name" value="LptG/LptF_permease"/>
</dbReference>
<dbReference type="EMBL" id="NPEV01000013">
    <property type="protein sequence ID" value="RAI27898.1"/>
    <property type="molecule type" value="Genomic_DNA"/>
</dbReference>
<name>A0A327JXS9_9HYPH</name>
<dbReference type="PANTHER" id="PTHR33529:SF6">
    <property type="entry name" value="YJGP_YJGQ FAMILY PERMEASE"/>
    <property type="match status" value="1"/>
</dbReference>
<evidence type="ECO:0000256" key="6">
    <source>
        <dbReference type="SAM" id="Phobius"/>
    </source>
</evidence>
<evidence type="ECO:0000256" key="4">
    <source>
        <dbReference type="ARBA" id="ARBA00022989"/>
    </source>
</evidence>
<reference evidence="7 8" key="1">
    <citation type="submission" date="2017-07" db="EMBL/GenBank/DDBJ databases">
        <title>Draft Genome Sequences of Select Purple Nonsulfur Bacteria.</title>
        <authorList>
            <person name="Lasarre B."/>
            <person name="Mckinlay J.B."/>
        </authorList>
    </citation>
    <scope>NUCLEOTIDE SEQUENCE [LARGE SCALE GENOMIC DNA]</scope>
    <source>
        <strain evidence="7 8">DSM 11290</strain>
    </source>
</reference>
<protein>
    <submittedName>
        <fullName evidence="7">LPS export ABC transporter permease LptF</fullName>
    </submittedName>
</protein>
<accession>A0A327JXS9</accession>
<feature type="transmembrane region" description="Helical" evidence="6">
    <location>
        <begin position="48"/>
        <end position="77"/>
    </location>
</feature>
<dbReference type="InterPro" id="IPR030922">
    <property type="entry name" value="LptF"/>
</dbReference>
<evidence type="ECO:0000256" key="2">
    <source>
        <dbReference type="ARBA" id="ARBA00022475"/>
    </source>
</evidence>
<evidence type="ECO:0000256" key="3">
    <source>
        <dbReference type="ARBA" id="ARBA00022692"/>
    </source>
</evidence>
<keyword evidence="2" id="KW-1003">Cell membrane</keyword>
<dbReference type="NCBIfam" id="TIGR04407">
    <property type="entry name" value="LptF_YjgP"/>
    <property type="match status" value="1"/>
</dbReference>
<organism evidence="7 8">
    <name type="scientific">Rhodobium orientis</name>
    <dbReference type="NCBI Taxonomy" id="34017"/>
    <lineage>
        <taxon>Bacteria</taxon>
        <taxon>Pseudomonadati</taxon>
        <taxon>Pseudomonadota</taxon>
        <taxon>Alphaproteobacteria</taxon>
        <taxon>Hyphomicrobiales</taxon>
        <taxon>Rhodobiaceae</taxon>
        <taxon>Rhodobium</taxon>
    </lineage>
</organism>
<gene>
    <name evidence="7" type="primary">lptF</name>
    <name evidence="7" type="ORF">CH339_08305</name>
</gene>
<feature type="transmembrane region" description="Helical" evidence="6">
    <location>
        <begin position="337"/>
        <end position="355"/>
    </location>
</feature>
<keyword evidence="4 6" id="KW-1133">Transmembrane helix</keyword>
<feature type="transmembrane region" description="Helical" evidence="6">
    <location>
        <begin position="98"/>
        <end position="122"/>
    </location>
</feature>
<evidence type="ECO:0000313" key="8">
    <source>
        <dbReference type="Proteomes" id="UP000249299"/>
    </source>
</evidence>
<dbReference type="Pfam" id="PF03739">
    <property type="entry name" value="LptF_LptG"/>
    <property type="match status" value="1"/>
</dbReference>
<dbReference type="RefSeq" id="WP_111433885.1">
    <property type="nucleotide sequence ID" value="NZ_JACIGG010000004.1"/>
</dbReference>
<dbReference type="PANTHER" id="PTHR33529">
    <property type="entry name" value="SLR0882 PROTEIN-RELATED"/>
    <property type="match status" value="1"/>
</dbReference>
<keyword evidence="5 6" id="KW-0472">Membrane</keyword>
<dbReference type="GO" id="GO:0043190">
    <property type="term" value="C:ATP-binding cassette (ABC) transporter complex"/>
    <property type="evidence" value="ECO:0007669"/>
    <property type="project" value="InterPro"/>
</dbReference>
<dbReference type="AlphaFoldDB" id="A0A327JXS9"/>
<evidence type="ECO:0000256" key="1">
    <source>
        <dbReference type="ARBA" id="ARBA00004651"/>
    </source>
</evidence>
<dbReference type="GO" id="GO:0055085">
    <property type="term" value="P:transmembrane transport"/>
    <property type="evidence" value="ECO:0007669"/>
    <property type="project" value="InterPro"/>
</dbReference>
<feature type="transmembrane region" description="Helical" evidence="6">
    <location>
        <begin position="278"/>
        <end position="295"/>
    </location>
</feature>
<keyword evidence="8" id="KW-1185">Reference proteome</keyword>
<evidence type="ECO:0000256" key="5">
    <source>
        <dbReference type="ARBA" id="ARBA00023136"/>
    </source>
</evidence>
<sequence length="393" mass="43148">MRVLERYVLWRLAIAFIGTTVSLAGVVWTTQALRQFNLVTVKGQTLWVFLEITLLALPLLLLLIMPFALAIAMVVVLNQMNGDSELVVINATGAPPSALLRPFVILAIVVSLTAAALSTVIAPAGMRLLRTELTLVRADLVANIIKPGRFIEIEDGLTFHIRDRLGDGSLKGLLLDDRREANEAFTYLAERGQILEAFGRTVIVMNDGTIQRRTADGDLSVVEFEAYGFDLTNLTAQDRDPVYKASERPLSELIAPDESDAYVAKNIGRMRSDLHDRLSQPFYPIAFALVAFLFLGEARTTRQSRGVGIAIVLTVCLVIRLLGFFCTNLAVRSPLAVPFPYLVPITAAAIAYVFIATETRPSMPRAVTRLGDRLYDLASRAARRFSPSTSARG</sequence>